<dbReference type="InterPro" id="IPR037516">
    <property type="entry name" value="Tripartite_DENN"/>
</dbReference>
<feature type="domain" description="UDENN" evidence="3">
    <location>
        <begin position="571"/>
        <end position="932"/>
    </location>
</feature>
<dbReference type="PANTHER" id="PTHR15288:SF3">
    <property type="entry name" value="DENN DOMAIN-CONTAINING PROTEIN 2A"/>
    <property type="match status" value="1"/>
</dbReference>
<dbReference type="Gene3D" id="3.40.50.11500">
    <property type="match status" value="1"/>
</dbReference>
<evidence type="ECO:0000313" key="4">
    <source>
        <dbReference type="EMBL" id="KAF0029571.1"/>
    </source>
</evidence>
<dbReference type="EMBL" id="VEVO01000016">
    <property type="protein sequence ID" value="KAF0029571.1"/>
    <property type="molecule type" value="Genomic_DNA"/>
</dbReference>
<dbReference type="Pfam" id="PF03455">
    <property type="entry name" value="dDENN"/>
    <property type="match status" value="1"/>
</dbReference>
<dbReference type="FunFam" id="3.40.50.11500:FF:000004">
    <property type="entry name" value="DENN domain-containing protein 2C isoform X1"/>
    <property type="match status" value="1"/>
</dbReference>
<protein>
    <recommendedName>
        <fullName evidence="3">UDENN domain-containing protein</fullName>
    </recommendedName>
</protein>
<name>A0A6A4SEK1_SCOMX</name>
<dbReference type="PROSITE" id="PS50211">
    <property type="entry name" value="DENN"/>
    <property type="match status" value="1"/>
</dbReference>
<gene>
    <name evidence="4" type="ORF">F2P81_018676</name>
</gene>
<feature type="region of interest" description="Disordered" evidence="2">
    <location>
        <begin position="302"/>
        <end position="416"/>
    </location>
</feature>
<feature type="compositionally biased region" description="Polar residues" evidence="2">
    <location>
        <begin position="540"/>
        <end position="558"/>
    </location>
</feature>
<evidence type="ECO:0000259" key="3">
    <source>
        <dbReference type="PROSITE" id="PS50211"/>
    </source>
</evidence>
<organism evidence="4 5">
    <name type="scientific">Scophthalmus maximus</name>
    <name type="common">Turbot</name>
    <name type="synonym">Psetta maxima</name>
    <dbReference type="NCBI Taxonomy" id="52904"/>
    <lineage>
        <taxon>Eukaryota</taxon>
        <taxon>Metazoa</taxon>
        <taxon>Chordata</taxon>
        <taxon>Craniata</taxon>
        <taxon>Vertebrata</taxon>
        <taxon>Euteleostomi</taxon>
        <taxon>Actinopterygii</taxon>
        <taxon>Neopterygii</taxon>
        <taxon>Teleostei</taxon>
        <taxon>Neoteleostei</taxon>
        <taxon>Acanthomorphata</taxon>
        <taxon>Carangaria</taxon>
        <taxon>Pleuronectiformes</taxon>
        <taxon>Pleuronectoidei</taxon>
        <taxon>Scophthalmidae</taxon>
        <taxon>Scophthalmus</taxon>
    </lineage>
</organism>
<feature type="compositionally biased region" description="Basic and acidic residues" evidence="2">
    <location>
        <begin position="272"/>
        <end position="287"/>
    </location>
</feature>
<dbReference type="GO" id="GO:0042147">
    <property type="term" value="P:retrograde transport, endosome to Golgi"/>
    <property type="evidence" value="ECO:0007669"/>
    <property type="project" value="TreeGrafter"/>
</dbReference>
<feature type="compositionally biased region" description="Low complexity" evidence="2">
    <location>
        <begin position="400"/>
        <end position="413"/>
    </location>
</feature>
<evidence type="ECO:0000256" key="2">
    <source>
        <dbReference type="SAM" id="MobiDB-lite"/>
    </source>
</evidence>
<evidence type="ECO:0000313" key="5">
    <source>
        <dbReference type="Proteomes" id="UP000438429"/>
    </source>
</evidence>
<sequence>MDTVRAASLAKCCHVTNEHVGTVQQEEFDEMGPGPSMCLFREADEKKMLGHRLVLWHLLSGFKKGCLGGRSGIPITSVENKGAGQRKEFGSKLPFTTLDNLSNQREESPMMAHRRTNVDAHGNENTVLVGNKLPRANGGKIKDKISLWEGKEPAHSPITSSSSGQCAAVRRTESQTKSNNKTSHELSVESCSRVAQMEKENLGDSRPCSPAETGKQLRGTLKSSKPSENQREEDGKRAAHAESQDHEKENVEKLGHSRPCSPVLVTQQAGLLRRDSDKRAAEQTSQEKRAVFSLFKKLEAMGENHGKSPPELGNYFSPPSKDKQVEVKRKESESVRNGKQHQENVYTEPGALPINPVPKPRRTFQHPAVVPTGKSQRQGRGQRNLPPLPSISTRPSSKLPPGVQGRPRPGRVQDNINRKSFEFEDLAGSTGPPFSRSQAQEHHYEDILGQTHCLSFFLLISYFKSVPSVMYEMQKNTKELVLRINSIFEARIGKKHLRRIYHYAETSSGRVTDDNSDSESEVEERAKAHRQRLVSVQSILSQPSQSQVHYSGTNNRNSSLDKEPHQRKLFEYFLVVSLQKSKAGAHYQPEVTQQFPPKLERSFKFMRETEDQLRIIPQFCFPDAKDWESVDNYPSEMFSFVLTGEDGSRRFGYCRRLLPSGKGKRLPEVYCIVSHLGCFNLFSKAMELCRPADSRLEHVDFECLFSCLSLRLLLRVFGSLLLERRVIFTADKLSTLSQCCHAVVALLYPFVWQHTYIPVLPSAMLDIVCTPTPFIVGLLSSCLPQLTELPLEEVLVVDLGNSRFLRQLDDEDSILPSKLQSALENVLERRRELANERGGDTPSDSGQLSAVVPEAFVRFFVELVGHYPLFIVGEREDGYSSSSSSPGPCSFQREGFRKAIPSKAVRRFLEVFMETQMFGWFIQERELHRRALKGLFEVRVQEYLDSIHENEHRRVNRCHRVTKGGKSYRSFLSGSQGGQALKRFGDKEASQEDECTRFRNPPYIPPCGITLKGFSVNFDVTTTTLQTALPDDNRPTRGNGGHWRQTCEKRHVGRVHLKVCVLSAERRPRGHVSFSFLAAFPVCAPATL</sequence>
<reference evidence="4 5" key="1">
    <citation type="submission" date="2019-06" db="EMBL/GenBank/DDBJ databases">
        <title>Draft genomes of female and male turbot (Scophthalmus maximus).</title>
        <authorList>
            <person name="Xu H."/>
            <person name="Xu X.-W."/>
            <person name="Shao C."/>
            <person name="Chen S."/>
        </authorList>
    </citation>
    <scope>NUCLEOTIDE SEQUENCE [LARGE SCALE GENOMIC DNA]</scope>
    <source>
        <strain evidence="4">Ysfricsl-2016a</strain>
        <tissue evidence="4">Blood</tissue>
    </source>
</reference>
<dbReference type="SMART" id="SM00800">
    <property type="entry name" value="uDENN"/>
    <property type="match status" value="1"/>
</dbReference>
<comment type="caution">
    <text evidence="4">The sequence shown here is derived from an EMBL/GenBank/DDBJ whole genome shotgun (WGS) entry which is preliminary data.</text>
</comment>
<dbReference type="InterPro" id="IPR005113">
    <property type="entry name" value="uDENN_dom"/>
</dbReference>
<feature type="region of interest" description="Disordered" evidence="2">
    <location>
        <begin position="540"/>
        <end position="562"/>
    </location>
</feature>
<dbReference type="GO" id="GO:0005085">
    <property type="term" value="F:guanyl-nucleotide exchange factor activity"/>
    <property type="evidence" value="ECO:0007669"/>
    <property type="project" value="UniProtKB-KW"/>
</dbReference>
<keyword evidence="1" id="KW-0344">Guanine-nucleotide releasing factor</keyword>
<dbReference type="Pfam" id="PF02141">
    <property type="entry name" value="DENN"/>
    <property type="match status" value="1"/>
</dbReference>
<dbReference type="GO" id="GO:0005829">
    <property type="term" value="C:cytosol"/>
    <property type="evidence" value="ECO:0007669"/>
    <property type="project" value="GOC"/>
</dbReference>
<proteinExistence type="predicted"/>
<dbReference type="Pfam" id="PF03456">
    <property type="entry name" value="uDENN"/>
    <property type="match status" value="1"/>
</dbReference>
<dbReference type="InterPro" id="IPR005112">
    <property type="entry name" value="dDENN_dom"/>
</dbReference>
<dbReference type="InterPro" id="IPR051942">
    <property type="entry name" value="DENN_domain_containing_2"/>
</dbReference>
<dbReference type="SMART" id="SM00801">
    <property type="entry name" value="dDENN"/>
    <property type="match status" value="1"/>
</dbReference>
<dbReference type="AlphaFoldDB" id="A0A6A4SEK1"/>
<feature type="compositionally biased region" description="Basic and acidic residues" evidence="2">
    <location>
        <begin position="320"/>
        <end position="342"/>
    </location>
</feature>
<feature type="region of interest" description="Disordered" evidence="2">
    <location>
        <begin position="508"/>
        <end position="527"/>
    </location>
</feature>
<dbReference type="InterPro" id="IPR001194">
    <property type="entry name" value="cDENN_dom"/>
</dbReference>
<dbReference type="InterPro" id="IPR043153">
    <property type="entry name" value="DENN_C"/>
</dbReference>
<dbReference type="PANTHER" id="PTHR15288">
    <property type="entry name" value="DENN DOMAIN-CONTAINING PROTEIN 2"/>
    <property type="match status" value="1"/>
</dbReference>
<dbReference type="Proteomes" id="UP000438429">
    <property type="component" value="Unassembled WGS sequence"/>
</dbReference>
<accession>A0A6A4SEK1</accession>
<feature type="region of interest" description="Disordered" evidence="2">
    <location>
        <begin position="149"/>
        <end position="287"/>
    </location>
</feature>
<evidence type="ECO:0000256" key="1">
    <source>
        <dbReference type="ARBA" id="ARBA00022658"/>
    </source>
</evidence>
<dbReference type="SMART" id="SM00799">
    <property type="entry name" value="DENN"/>
    <property type="match status" value="1"/>
</dbReference>
<dbReference type="GO" id="GO:0015629">
    <property type="term" value="C:actin cytoskeleton"/>
    <property type="evidence" value="ECO:0007669"/>
    <property type="project" value="TreeGrafter"/>
</dbReference>
<feature type="compositionally biased region" description="Basic and acidic residues" evidence="2">
    <location>
        <begin position="228"/>
        <end position="255"/>
    </location>
</feature>